<evidence type="ECO:0000256" key="2">
    <source>
        <dbReference type="ARBA" id="ARBA00009190"/>
    </source>
</evidence>
<feature type="transmembrane region" description="Helical" evidence="6">
    <location>
        <begin position="132"/>
        <end position="153"/>
    </location>
</feature>
<name>A0ABQ1HA73_9GAMM</name>
<dbReference type="EMBL" id="BMKC01000001">
    <property type="protein sequence ID" value="GGA67794.1"/>
    <property type="molecule type" value="Genomic_DNA"/>
</dbReference>
<protein>
    <recommendedName>
        <fullName evidence="6">GDT1 family protein</fullName>
    </recommendedName>
</protein>
<reference evidence="8" key="1">
    <citation type="journal article" date="2019" name="Int. J. Syst. Evol. Microbiol.">
        <title>The Global Catalogue of Microorganisms (GCM) 10K type strain sequencing project: providing services to taxonomists for standard genome sequencing and annotation.</title>
        <authorList>
            <consortium name="The Broad Institute Genomics Platform"/>
            <consortium name="The Broad Institute Genome Sequencing Center for Infectious Disease"/>
            <person name="Wu L."/>
            <person name="Ma J."/>
        </authorList>
    </citation>
    <scope>NUCLEOTIDE SEQUENCE [LARGE SCALE GENOMIC DNA]</scope>
    <source>
        <strain evidence="8">CGMCC 1.15905</strain>
    </source>
</reference>
<evidence type="ECO:0000256" key="3">
    <source>
        <dbReference type="ARBA" id="ARBA00022692"/>
    </source>
</evidence>
<evidence type="ECO:0000313" key="7">
    <source>
        <dbReference type="EMBL" id="GGA67794.1"/>
    </source>
</evidence>
<keyword evidence="5 6" id="KW-0472">Membrane</keyword>
<dbReference type="PANTHER" id="PTHR12608:SF1">
    <property type="entry name" value="TRANSMEMBRANE PROTEIN 165"/>
    <property type="match status" value="1"/>
</dbReference>
<evidence type="ECO:0000256" key="1">
    <source>
        <dbReference type="ARBA" id="ARBA00004141"/>
    </source>
</evidence>
<evidence type="ECO:0000256" key="6">
    <source>
        <dbReference type="RuleBase" id="RU365102"/>
    </source>
</evidence>
<accession>A0ABQ1HA73</accession>
<keyword evidence="4 6" id="KW-1133">Transmembrane helix</keyword>
<dbReference type="RefSeq" id="WP_188660243.1">
    <property type="nucleotide sequence ID" value="NZ_BMKC01000001.1"/>
</dbReference>
<comment type="caution">
    <text evidence="7">The sequence shown here is derived from an EMBL/GenBank/DDBJ whole genome shotgun (WGS) entry which is preliminary data.</text>
</comment>
<dbReference type="InterPro" id="IPR001727">
    <property type="entry name" value="GDT1-like"/>
</dbReference>
<keyword evidence="8" id="KW-1185">Reference proteome</keyword>
<feature type="transmembrane region" description="Helical" evidence="6">
    <location>
        <begin position="35"/>
        <end position="55"/>
    </location>
</feature>
<dbReference type="Proteomes" id="UP000623419">
    <property type="component" value="Unassembled WGS sequence"/>
</dbReference>
<feature type="transmembrane region" description="Helical" evidence="6">
    <location>
        <begin position="67"/>
        <end position="84"/>
    </location>
</feature>
<feature type="transmembrane region" description="Helical" evidence="6">
    <location>
        <begin position="165"/>
        <end position="183"/>
    </location>
</feature>
<comment type="similarity">
    <text evidence="2 6">Belongs to the GDT1 family.</text>
</comment>
<proteinExistence type="inferred from homology"/>
<keyword evidence="3 6" id="KW-0812">Transmembrane</keyword>
<evidence type="ECO:0000313" key="8">
    <source>
        <dbReference type="Proteomes" id="UP000623419"/>
    </source>
</evidence>
<organism evidence="7 8">
    <name type="scientific">Arenimonas soli</name>
    <dbReference type="NCBI Taxonomy" id="2269504"/>
    <lineage>
        <taxon>Bacteria</taxon>
        <taxon>Pseudomonadati</taxon>
        <taxon>Pseudomonadota</taxon>
        <taxon>Gammaproteobacteria</taxon>
        <taxon>Lysobacterales</taxon>
        <taxon>Lysobacteraceae</taxon>
        <taxon>Arenimonas</taxon>
    </lineage>
</organism>
<evidence type="ECO:0000256" key="5">
    <source>
        <dbReference type="ARBA" id="ARBA00023136"/>
    </source>
</evidence>
<dbReference type="PANTHER" id="PTHR12608">
    <property type="entry name" value="TRANSMEMBRANE PROTEIN HTP-1 RELATED"/>
    <property type="match status" value="1"/>
</dbReference>
<gene>
    <name evidence="7" type="ORF">GCM10011521_02390</name>
</gene>
<sequence>MDAFFVSTLAVAIAEIGDKTQLLALVLAARYRKPWPIVAGILVATVLNHALAGWLGALVSGWVDPMWLRWGVALSFLAVAAWALVPDKLDEDEARAPRFGPFLATLVAFFLVEMGDKTQVATVVLAAQYDPLWQVVAGTTLGMVLANAPVVLLGSRFAAKLPLKAARYAAAALFAGLGLWVAFTGLPG</sequence>
<evidence type="ECO:0000256" key="4">
    <source>
        <dbReference type="ARBA" id="ARBA00022989"/>
    </source>
</evidence>
<dbReference type="Pfam" id="PF01169">
    <property type="entry name" value="GDT1"/>
    <property type="match status" value="2"/>
</dbReference>
<comment type="subcellular location">
    <subcellularLocation>
        <location evidence="1 6">Membrane</location>
        <topology evidence="1 6">Multi-pass membrane protein</topology>
    </subcellularLocation>
</comment>
<feature type="transmembrane region" description="Helical" evidence="6">
    <location>
        <begin position="96"/>
        <end position="112"/>
    </location>
</feature>